<comment type="caution">
    <text evidence="1">The sequence shown here is derived from an EMBL/GenBank/DDBJ whole genome shotgun (WGS) entry which is preliminary data.</text>
</comment>
<reference evidence="1" key="1">
    <citation type="submission" date="2023-07" db="EMBL/GenBank/DDBJ databases">
        <title>Black Yeasts Isolated from many extreme environments.</title>
        <authorList>
            <person name="Coleine C."/>
            <person name="Stajich J.E."/>
            <person name="Selbmann L."/>
        </authorList>
    </citation>
    <scope>NUCLEOTIDE SEQUENCE</scope>
    <source>
        <strain evidence="1">CCFEE 5714</strain>
    </source>
</reference>
<organism evidence="1 2">
    <name type="scientific">Vermiconidia calcicola</name>
    <dbReference type="NCBI Taxonomy" id="1690605"/>
    <lineage>
        <taxon>Eukaryota</taxon>
        <taxon>Fungi</taxon>
        <taxon>Dikarya</taxon>
        <taxon>Ascomycota</taxon>
        <taxon>Pezizomycotina</taxon>
        <taxon>Dothideomycetes</taxon>
        <taxon>Dothideomycetidae</taxon>
        <taxon>Mycosphaerellales</taxon>
        <taxon>Extremaceae</taxon>
        <taxon>Vermiconidia</taxon>
    </lineage>
</organism>
<proteinExistence type="predicted"/>
<dbReference type="Proteomes" id="UP001281147">
    <property type="component" value="Unassembled WGS sequence"/>
</dbReference>
<sequence>MAHEDDLDDSQARLAHDLRCLIRAEMPGSSWSGSFRTFEVLRGSGFRAYVPKVPHQDYEDRDPLLGPLGAYLEAVRKGKEEVMLSVEEFEDLVFVIGKWKGVSMTGFTYSNPVTDVDVSEFWEMAEA</sequence>
<gene>
    <name evidence="1" type="ORF">LTR37_007161</name>
</gene>
<evidence type="ECO:0000313" key="2">
    <source>
        <dbReference type="Proteomes" id="UP001281147"/>
    </source>
</evidence>
<accession>A0ACC3NER1</accession>
<name>A0ACC3NER1_9PEZI</name>
<evidence type="ECO:0000313" key="1">
    <source>
        <dbReference type="EMBL" id="KAK3715433.1"/>
    </source>
</evidence>
<protein>
    <submittedName>
        <fullName evidence="1">Uncharacterized protein</fullName>
    </submittedName>
</protein>
<dbReference type="EMBL" id="JAUTXU010000049">
    <property type="protein sequence ID" value="KAK3715433.1"/>
    <property type="molecule type" value="Genomic_DNA"/>
</dbReference>
<keyword evidence="2" id="KW-1185">Reference proteome</keyword>